<dbReference type="OrthoDB" id="1882251at2759"/>
<dbReference type="AlphaFoldDB" id="A0A6J0KCZ6"/>
<proteinExistence type="predicted"/>
<dbReference type="PANTHER" id="PTHR33527:SF36">
    <property type="entry name" value="TLDC DOMAIN-CONTAINING PROTEIN"/>
    <property type="match status" value="1"/>
</dbReference>
<dbReference type="Proteomes" id="UP000504610">
    <property type="component" value="Chromosome 7"/>
</dbReference>
<dbReference type="PANTHER" id="PTHR33527">
    <property type="entry name" value="OS07G0274300 PROTEIN"/>
    <property type="match status" value="1"/>
</dbReference>
<name>A0A6J0KCZ6_RAPSA</name>
<keyword evidence="1" id="KW-1185">Reference proteome</keyword>
<gene>
    <name evidence="2" type="primary">LOC108817238</name>
</gene>
<accession>A0A6J0KCZ6</accession>
<reference evidence="2" key="2">
    <citation type="submission" date="2025-08" db="UniProtKB">
        <authorList>
            <consortium name="RefSeq"/>
        </authorList>
    </citation>
    <scope>IDENTIFICATION</scope>
    <source>
        <tissue evidence="2">Leaf</tissue>
    </source>
</reference>
<dbReference type="GeneID" id="108817238"/>
<reference evidence="1" key="1">
    <citation type="journal article" date="2019" name="Database">
        <title>The radish genome database (RadishGD): an integrated information resource for radish genomics.</title>
        <authorList>
            <person name="Yu H.J."/>
            <person name="Baek S."/>
            <person name="Lee Y.J."/>
            <person name="Cho A."/>
            <person name="Mun J.H."/>
        </authorList>
    </citation>
    <scope>NUCLEOTIDE SEQUENCE [LARGE SCALE GENOMIC DNA]</scope>
    <source>
        <strain evidence="1">cv. WK10039</strain>
    </source>
</reference>
<dbReference type="KEGG" id="rsz:108817238"/>
<evidence type="ECO:0000313" key="1">
    <source>
        <dbReference type="Proteomes" id="UP000504610"/>
    </source>
</evidence>
<evidence type="ECO:0000313" key="2">
    <source>
        <dbReference type="RefSeq" id="XP_018445381.1"/>
    </source>
</evidence>
<organism evidence="1 2">
    <name type="scientific">Raphanus sativus</name>
    <name type="common">Radish</name>
    <name type="synonym">Raphanus raphanistrum var. sativus</name>
    <dbReference type="NCBI Taxonomy" id="3726"/>
    <lineage>
        <taxon>Eukaryota</taxon>
        <taxon>Viridiplantae</taxon>
        <taxon>Streptophyta</taxon>
        <taxon>Embryophyta</taxon>
        <taxon>Tracheophyta</taxon>
        <taxon>Spermatophyta</taxon>
        <taxon>Magnoliopsida</taxon>
        <taxon>eudicotyledons</taxon>
        <taxon>Gunneridae</taxon>
        <taxon>Pentapetalae</taxon>
        <taxon>rosids</taxon>
        <taxon>malvids</taxon>
        <taxon>Brassicales</taxon>
        <taxon>Brassicaceae</taxon>
        <taxon>Brassiceae</taxon>
        <taxon>Raphanus</taxon>
    </lineage>
</organism>
<protein>
    <submittedName>
        <fullName evidence="2">Uncharacterized protein LOC108817238</fullName>
    </submittedName>
</protein>
<dbReference type="RefSeq" id="XP_018445381.1">
    <property type="nucleotide sequence ID" value="XM_018589879.2"/>
</dbReference>
<sequence>MSPPTLDQLHTYHAQERVIFSKLVIQFARSPSESLLVMATWFWLESFGFENIFSTISDLPDQLITPFADEAVSCFRCIESPDPPIVFNQIPLTSSHMQQHISLPMIYKHRYTAIAGIKTFLTTICSRIFSDILTQVLPYSSPPCFLPGFHHSLIIPGFPHPTFGHINVMRPDVLDGDNTFNNNNNSFLFPKGVWEWNDHCMESENDRTMFITFSRGFPVSQAEVKELFTNRFGEKCVVGVYMREDSVNPPNAIACNNDQQQSLFAKLVLDSVVTVDRVLDGEKLQKFRINGKHIWARKYNEKKDGRTCFT</sequence>